<dbReference type="EMBL" id="CAJVRM010000028">
    <property type="protein sequence ID" value="CAG8971843.1"/>
    <property type="molecule type" value="Genomic_DNA"/>
</dbReference>
<organism evidence="4 5">
    <name type="scientific">Hymenoscyphus albidus</name>
    <dbReference type="NCBI Taxonomy" id="595503"/>
    <lineage>
        <taxon>Eukaryota</taxon>
        <taxon>Fungi</taxon>
        <taxon>Dikarya</taxon>
        <taxon>Ascomycota</taxon>
        <taxon>Pezizomycotina</taxon>
        <taxon>Leotiomycetes</taxon>
        <taxon>Helotiales</taxon>
        <taxon>Helotiaceae</taxon>
        <taxon>Hymenoscyphus</taxon>
    </lineage>
</organism>
<evidence type="ECO:0000313" key="4">
    <source>
        <dbReference type="EMBL" id="CAG8971843.1"/>
    </source>
</evidence>
<keyword evidence="5" id="KW-1185">Reference proteome</keyword>
<evidence type="ECO:0000256" key="1">
    <source>
        <dbReference type="ARBA" id="ARBA00022801"/>
    </source>
</evidence>
<dbReference type="SUPFAM" id="SSF53474">
    <property type="entry name" value="alpha/beta-Hydrolases"/>
    <property type="match status" value="1"/>
</dbReference>
<keyword evidence="1" id="KW-0378">Hydrolase</keyword>
<feature type="domain" description="AB hydrolase-1" evidence="3">
    <location>
        <begin position="38"/>
        <end position="308"/>
    </location>
</feature>
<dbReference type="Pfam" id="PF00561">
    <property type="entry name" value="Abhydrolase_1"/>
    <property type="match status" value="1"/>
</dbReference>
<dbReference type="InterPro" id="IPR000073">
    <property type="entry name" value="AB_hydrolase_1"/>
</dbReference>
<comment type="caution">
    <text evidence="4">The sequence shown here is derived from an EMBL/GenBank/DDBJ whole genome shotgun (WGS) entry which is preliminary data.</text>
</comment>
<name>A0A9N9LD05_9HELO</name>
<dbReference type="InterPro" id="IPR029058">
    <property type="entry name" value="AB_hydrolase_fold"/>
</dbReference>
<dbReference type="InterPro" id="IPR000639">
    <property type="entry name" value="Epox_hydrolase-like"/>
</dbReference>
<evidence type="ECO:0000256" key="2">
    <source>
        <dbReference type="ARBA" id="ARBA00038334"/>
    </source>
</evidence>
<sequence>MTSKLSPEEVRSLYKTTTLNGKTYSYILSEPKGTPIDTIFLIHGFPDISYGWRYQIPFLTSLGLRVVAPDMMGYGGTAAPAEPEFYTFKRAADDIAALAKEIGVHHIILGGHDWGGAVVYRVAMYYPELISAVFSVCTPFLPPQPEYKPLSRLPNFKYQIQFSRPELEAKIVGAEKIRQFLSGLYGGRTPEGEVLMGVERGFYLEKMEKVGESPLLTKGEMDFYVERFLNNGMHGPTNWYRTGEINFKEDQALNFDPETFKFKMPFLFIGGTRDVALPPAMALGMEKHFRSLTKGEVNTSHWALWEKPDEVNAYIKEFLFGAGGGKKASL</sequence>
<dbReference type="PRINTS" id="PR00412">
    <property type="entry name" value="EPOXHYDRLASE"/>
</dbReference>
<dbReference type="GO" id="GO:0016787">
    <property type="term" value="F:hydrolase activity"/>
    <property type="evidence" value="ECO:0007669"/>
    <property type="project" value="UniProtKB-KW"/>
</dbReference>
<dbReference type="Gene3D" id="3.40.50.1820">
    <property type="entry name" value="alpha/beta hydrolase"/>
    <property type="match status" value="1"/>
</dbReference>
<accession>A0A9N9LD05</accession>
<dbReference type="PANTHER" id="PTHR43329">
    <property type="entry name" value="EPOXIDE HYDROLASE"/>
    <property type="match status" value="1"/>
</dbReference>
<evidence type="ECO:0000259" key="3">
    <source>
        <dbReference type="Pfam" id="PF00561"/>
    </source>
</evidence>
<dbReference type="PRINTS" id="PR00111">
    <property type="entry name" value="ABHYDROLASE"/>
</dbReference>
<dbReference type="OrthoDB" id="408373at2759"/>
<proteinExistence type="inferred from homology"/>
<gene>
    <name evidence="4" type="ORF">HYALB_00001954</name>
</gene>
<reference evidence="4" key="1">
    <citation type="submission" date="2021-07" db="EMBL/GenBank/DDBJ databases">
        <authorList>
            <person name="Durling M."/>
        </authorList>
    </citation>
    <scope>NUCLEOTIDE SEQUENCE</scope>
</reference>
<evidence type="ECO:0000313" key="5">
    <source>
        <dbReference type="Proteomes" id="UP000701801"/>
    </source>
</evidence>
<protein>
    <recommendedName>
        <fullName evidence="3">AB hydrolase-1 domain-containing protein</fullName>
    </recommendedName>
</protein>
<comment type="similarity">
    <text evidence="2">Belongs to the AB hydrolase superfamily. Epoxide hydrolase family.</text>
</comment>
<dbReference type="Proteomes" id="UP000701801">
    <property type="component" value="Unassembled WGS sequence"/>
</dbReference>
<dbReference type="AlphaFoldDB" id="A0A9N9LD05"/>